<sequence length="924" mass="104418">IRPRSMGDSEVHDLVNMSNSQELSNNGNLIFDWERPDDPSAPLSNSQRNFILDLGQEIKELGLFPNLESEQDVSSDTSESRSTDAEGVPDKMNNVREFMEWYTVKEDEWYDREDLPYKNYLRQLANQKEECDGILSQVDECLKHLKDLTLEYQSVSNKTNALHQVSEELLADQVKLIAVWDAVGDRMKHFKSLDRFVQSLDNNSLNVHSTNLASALDELNDHIRYLQTHSKFRESFNYLSRYQQCQRRLLAMMRDAVASGLSLATLHASANTASHYAKFQVARHNLRPIIAMMEERVSHTELYEQMLAECHEAYVSERQTLIGPSVLKTMEGLVATNTSSGAVVDLCSLMRAACAFLIHVSLDEHKLYQQFFTVQTDTFDKYLETLCVSLYDVTRPLIIHMKHLESLAELCSILRLEMLQEQVSTNKEALSAFGGIAEQLLHDVQERLVFRAHMYLRTDVAEYKPSPGDLAYPEKLHLMQSIAQSMHDQEVSMLNRSESRASLTSLSSATSQDVSKPMNPPLPTSSPADLHGMWYPPVRRTLLCLSRLYRCVERPTFQGISQEALSLCMMSIKSAALHISVNKSPLDGEMFQIKHLLILREQIAPFQVDFTVKEMALDFSKMKTAAAQLINRRTRLFSLSSNNSLLEFLLEGSPEVREQWLDSRKDVDRALKASCEAFIKHSTEHLMPFFLPFLEQAENWKSQVGMKTQPWATPSAVSALVQNALKSIKSKLPGLQGTMQLYLANRDTEFILYRPIRNNVVGCFTRLHQVLVSSGYTSEEQTQIGCPTAEQAYVLVSSVSLLQQHAIAQQQQRKISTTSQHPHPERRISSNEGSERKISSSSQPDFESAQDQKKISFEGPVSSGKETAETRNSIAPNEVVLEECGSGDSSVSKNVDRPVSESTTSISHDQKTDEPSGETVKAWI</sequence>
<comment type="similarity">
    <text evidence="2">Belongs to the COG3 family.</text>
</comment>
<evidence type="ECO:0000259" key="11">
    <source>
        <dbReference type="Pfam" id="PF20671"/>
    </source>
</evidence>
<evidence type="ECO:0000256" key="8">
    <source>
        <dbReference type="ARBA" id="ARBA00031339"/>
    </source>
</evidence>
<keyword evidence="4" id="KW-0813">Transport</keyword>
<dbReference type="Pfam" id="PF04136">
    <property type="entry name" value="COG3_N"/>
    <property type="match status" value="1"/>
</dbReference>
<accession>A0A146LRA7</accession>
<dbReference type="EMBL" id="GDHC01008276">
    <property type="protein sequence ID" value="JAQ10353.1"/>
    <property type="molecule type" value="Transcribed_RNA"/>
</dbReference>
<comment type="subcellular location">
    <subcellularLocation>
        <location evidence="1">Golgi apparatus membrane</location>
        <topology evidence="1">Peripheral membrane protein</topology>
    </subcellularLocation>
</comment>
<feature type="domain" description="Conserved oligomeric Golgi complex subunit 3 C-terminal" evidence="11">
    <location>
        <begin position="273"/>
        <end position="622"/>
    </location>
</feature>
<gene>
    <name evidence="12" type="primary">Cog3_0</name>
    <name evidence="12" type="ORF">g.61433</name>
</gene>
<dbReference type="GO" id="GO:0007030">
    <property type="term" value="P:Golgi organization"/>
    <property type="evidence" value="ECO:0007669"/>
    <property type="project" value="TreeGrafter"/>
</dbReference>
<feature type="compositionally biased region" description="Basic and acidic residues" evidence="9">
    <location>
        <begin position="822"/>
        <end position="838"/>
    </location>
</feature>
<feature type="region of interest" description="Disordered" evidence="9">
    <location>
        <begin position="812"/>
        <end position="924"/>
    </location>
</feature>
<feature type="non-terminal residue" evidence="12">
    <location>
        <position position="1"/>
    </location>
</feature>
<dbReference type="GO" id="GO:0000139">
    <property type="term" value="C:Golgi membrane"/>
    <property type="evidence" value="ECO:0007669"/>
    <property type="project" value="UniProtKB-SubCell"/>
</dbReference>
<protein>
    <recommendedName>
        <fullName evidence="3">Conserved oligomeric Golgi complex subunit 3</fullName>
    </recommendedName>
    <alternativeName>
        <fullName evidence="8">Component of oligomeric Golgi complex 3</fullName>
    </alternativeName>
</protein>
<feature type="region of interest" description="Disordered" evidence="9">
    <location>
        <begin position="65"/>
        <end position="89"/>
    </location>
</feature>
<evidence type="ECO:0000256" key="4">
    <source>
        <dbReference type="ARBA" id="ARBA00022448"/>
    </source>
</evidence>
<dbReference type="GO" id="GO:0006886">
    <property type="term" value="P:intracellular protein transport"/>
    <property type="evidence" value="ECO:0007669"/>
    <property type="project" value="InterPro"/>
</dbReference>
<evidence type="ECO:0000256" key="1">
    <source>
        <dbReference type="ARBA" id="ARBA00004395"/>
    </source>
</evidence>
<dbReference type="GO" id="GO:0017119">
    <property type="term" value="C:Golgi transport complex"/>
    <property type="evidence" value="ECO:0007669"/>
    <property type="project" value="TreeGrafter"/>
</dbReference>
<evidence type="ECO:0000256" key="5">
    <source>
        <dbReference type="ARBA" id="ARBA00022927"/>
    </source>
</evidence>
<evidence type="ECO:0000256" key="2">
    <source>
        <dbReference type="ARBA" id="ARBA00009936"/>
    </source>
</evidence>
<evidence type="ECO:0000256" key="7">
    <source>
        <dbReference type="ARBA" id="ARBA00023136"/>
    </source>
</evidence>
<proteinExistence type="inferred from homology"/>
<keyword evidence="7" id="KW-0472">Membrane</keyword>
<dbReference type="GO" id="GO:0005801">
    <property type="term" value="C:cis-Golgi network"/>
    <property type="evidence" value="ECO:0007669"/>
    <property type="project" value="InterPro"/>
</dbReference>
<dbReference type="PANTHER" id="PTHR13302">
    <property type="entry name" value="CONSERVED OLIGOMERIC GOLGI COMPLEX COMPONENT 3"/>
    <property type="match status" value="1"/>
</dbReference>
<evidence type="ECO:0000256" key="6">
    <source>
        <dbReference type="ARBA" id="ARBA00023034"/>
    </source>
</evidence>
<dbReference type="InterPro" id="IPR048320">
    <property type="entry name" value="COG3_N"/>
</dbReference>
<dbReference type="GO" id="GO:0006891">
    <property type="term" value="P:intra-Golgi vesicle-mediated transport"/>
    <property type="evidence" value="ECO:0007669"/>
    <property type="project" value="TreeGrafter"/>
</dbReference>
<organism evidence="12">
    <name type="scientific">Lygus hesperus</name>
    <name type="common">Western plant bug</name>
    <dbReference type="NCBI Taxonomy" id="30085"/>
    <lineage>
        <taxon>Eukaryota</taxon>
        <taxon>Metazoa</taxon>
        <taxon>Ecdysozoa</taxon>
        <taxon>Arthropoda</taxon>
        <taxon>Hexapoda</taxon>
        <taxon>Insecta</taxon>
        <taxon>Pterygota</taxon>
        <taxon>Neoptera</taxon>
        <taxon>Paraneoptera</taxon>
        <taxon>Hemiptera</taxon>
        <taxon>Heteroptera</taxon>
        <taxon>Panheteroptera</taxon>
        <taxon>Cimicomorpha</taxon>
        <taxon>Miridae</taxon>
        <taxon>Mirini</taxon>
        <taxon>Lygus</taxon>
    </lineage>
</organism>
<dbReference type="AlphaFoldDB" id="A0A146LRA7"/>
<evidence type="ECO:0000313" key="12">
    <source>
        <dbReference type="EMBL" id="JAQ10353.1"/>
    </source>
</evidence>
<evidence type="ECO:0000256" key="9">
    <source>
        <dbReference type="SAM" id="MobiDB-lite"/>
    </source>
</evidence>
<keyword evidence="5" id="KW-0653">Protein transport</keyword>
<dbReference type="PANTHER" id="PTHR13302:SF8">
    <property type="entry name" value="CONSERVED OLIGOMERIC GOLGI COMPLEX SUBUNIT 3"/>
    <property type="match status" value="1"/>
</dbReference>
<reference evidence="12" key="1">
    <citation type="journal article" date="2016" name="Gigascience">
        <title>De novo construction of an expanded transcriptome assembly for the western tarnished plant bug, Lygus hesperus.</title>
        <authorList>
            <person name="Tassone E.E."/>
            <person name="Geib S.M."/>
            <person name="Hall B."/>
            <person name="Fabrick J.A."/>
            <person name="Brent C.S."/>
            <person name="Hull J.J."/>
        </authorList>
    </citation>
    <scope>NUCLEOTIDE SEQUENCE</scope>
</reference>
<evidence type="ECO:0000259" key="10">
    <source>
        <dbReference type="Pfam" id="PF04136"/>
    </source>
</evidence>
<feature type="region of interest" description="Disordered" evidence="9">
    <location>
        <begin position="505"/>
        <end position="525"/>
    </location>
</feature>
<dbReference type="Pfam" id="PF20671">
    <property type="entry name" value="COG3_C"/>
    <property type="match status" value="1"/>
</dbReference>
<keyword evidence="6" id="KW-0333">Golgi apparatus</keyword>
<feature type="domain" description="Conserved oligomeric Golgi complex subunit 3 N-terminal" evidence="10">
    <location>
        <begin position="119"/>
        <end position="259"/>
    </location>
</feature>
<name>A0A146LRA7_LYGHE</name>
<dbReference type="InterPro" id="IPR007265">
    <property type="entry name" value="COG_su3"/>
</dbReference>
<evidence type="ECO:0000256" key="3">
    <source>
        <dbReference type="ARBA" id="ARBA00020976"/>
    </source>
</evidence>
<dbReference type="InterPro" id="IPR048685">
    <property type="entry name" value="COG3_C"/>
</dbReference>